<dbReference type="AlphaFoldDB" id="A0A6J7FSP3"/>
<keyword evidence="4" id="KW-0472">Membrane</keyword>
<dbReference type="Pfam" id="PF03799">
    <property type="entry name" value="FtsQ_DivIB_C"/>
    <property type="match status" value="1"/>
</dbReference>
<evidence type="ECO:0000259" key="6">
    <source>
        <dbReference type="Pfam" id="PF03799"/>
    </source>
</evidence>
<keyword evidence="5" id="KW-0131">Cell cycle</keyword>
<keyword evidence="4" id="KW-1133">Transmembrane helix</keyword>
<dbReference type="InterPro" id="IPR005548">
    <property type="entry name" value="Cell_div_FtsQ/DivIB_C"/>
</dbReference>
<accession>A0A6J7FSP3</accession>
<keyword evidence="3" id="KW-0812">Transmembrane</keyword>
<evidence type="ECO:0000256" key="2">
    <source>
        <dbReference type="ARBA" id="ARBA00022618"/>
    </source>
</evidence>
<keyword evidence="2" id="KW-0132">Cell division</keyword>
<proteinExistence type="predicted"/>
<evidence type="ECO:0000313" key="7">
    <source>
        <dbReference type="EMBL" id="CAB4896874.1"/>
    </source>
</evidence>
<evidence type="ECO:0000256" key="1">
    <source>
        <dbReference type="ARBA" id="ARBA00022475"/>
    </source>
</evidence>
<evidence type="ECO:0000256" key="4">
    <source>
        <dbReference type="ARBA" id="ARBA00022989"/>
    </source>
</evidence>
<reference evidence="7" key="1">
    <citation type="submission" date="2020-05" db="EMBL/GenBank/DDBJ databases">
        <authorList>
            <person name="Chiriac C."/>
            <person name="Salcher M."/>
            <person name="Ghai R."/>
            <person name="Kavagutti S V."/>
        </authorList>
    </citation>
    <scope>NUCLEOTIDE SEQUENCE</scope>
</reference>
<name>A0A6J7FSP3_9ZZZZ</name>
<gene>
    <name evidence="7" type="ORF">UFOPK3605_00252</name>
</gene>
<keyword evidence="1" id="KW-1003">Cell membrane</keyword>
<organism evidence="7">
    <name type="scientific">freshwater metagenome</name>
    <dbReference type="NCBI Taxonomy" id="449393"/>
    <lineage>
        <taxon>unclassified sequences</taxon>
        <taxon>metagenomes</taxon>
        <taxon>ecological metagenomes</taxon>
    </lineage>
</organism>
<dbReference type="InterPro" id="IPR050487">
    <property type="entry name" value="FtsQ_DivIB"/>
</dbReference>
<feature type="domain" description="Cell division protein FtsQ/DivIB C-terminal" evidence="6">
    <location>
        <begin position="102"/>
        <end position="219"/>
    </location>
</feature>
<protein>
    <submittedName>
        <fullName evidence="7">Unannotated protein</fullName>
    </submittedName>
</protein>
<dbReference type="GO" id="GO:0051301">
    <property type="term" value="P:cell division"/>
    <property type="evidence" value="ECO:0007669"/>
    <property type="project" value="UniProtKB-KW"/>
</dbReference>
<evidence type="ECO:0000256" key="5">
    <source>
        <dbReference type="ARBA" id="ARBA00023306"/>
    </source>
</evidence>
<sequence>MKPKLRTILIGVTILFSILGLAVGIIYSPILDVDKVVVIGAPGRESEVLDVAKIKIGDPLLVGSITSSDNRVAGLPWVESARLDRKLTGTARLIVRSRTPVAYARTPEGSVGLIDKEGIVVAIVPTPPPGVPEIKNAGPVPVPGQKISAPDLVKVAASLGPLGARVAEIAITDRQATLYLTAGPEVRFGGLDRLAEKAQSAEAALGAIGTKGFSYLDVRVPSGPVTG</sequence>
<dbReference type="GO" id="GO:0005886">
    <property type="term" value="C:plasma membrane"/>
    <property type="evidence" value="ECO:0007669"/>
    <property type="project" value="TreeGrafter"/>
</dbReference>
<dbReference type="EMBL" id="CAFBMM010000004">
    <property type="protein sequence ID" value="CAB4896874.1"/>
    <property type="molecule type" value="Genomic_DNA"/>
</dbReference>
<dbReference type="PANTHER" id="PTHR37820">
    <property type="entry name" value="CELL DIVISION PROTEIN DIVIB"/>
    <property type="match status" value="1"/>
</dbReference>
<evidence type="ECO:0000256" key="3">
    <source>
        <dbReference type="ARBA" id="ARBA00022692"/>
    </source>
</evidence>
<dbReference type="PANTHER" id="PTHR37820:SF1">
    <property type="entry name" value="CELL DIVISION PROTEIN FTSQ"/>
    <property type="match status" value="1"/>
</dbReference>